<accession>A0ACB7G0Y6</accession>
<evidence type="ECO:0000313" key="1">
    <source>
        <dbReference type="EMBL" id="KAG8633912.1"/>
    </source>
</evidence>
<organism evidence="1 2">
    <name type="scientific">Manihot esculenta</name>
    <name type="common">Cassava</name>
    <name type="synonym">Jatropha manihot</name>
    <dbReference type="NCBI Taxonomy" id="3983"/>
    <lineage>
        <taxon>Eukaryota</taxon>
        <taxon>Viridiplantae</taxon>
        <taxon>Streptophyta</taxon>
        <taxon>Embryophyta</taxon>
        <taxon>Tracheophyta</taxon>
        <taxon>Spermatophyta</taxon>
        <taxon>Magnoliopsida</taxon>
        <taxon>eudicotyledons</taxon>
        <taxon>Gunneridae</taxon>
        <taxon>Pentapetalae</taxon>
        <taxon>rosids</taxon>
        <taxon>fabids</taxon>
        <taxon>Malpighiales</taxon>
        <taxon>Euphorbiaceae</taxon>
        <taxon>Crotonoideae</taxon>
        <taxon>Manihoteae</taxon>
        <taxon>Manihot</taxon>
    </lineage>
</organism>
<evidence type="ECO:0000313" key="2">
    <source>
        <dbReference type="Proteomes" id="UP000091857"/>
    </source>
</evidence>
<sequence>MAEGKRVSITNSDNPSLQISPIKLDGTNYLAWSRSCLLFIKARGLQGYVTGNKKQLDESDPDFSQWDSDNCLVMTWLLNSMQPHISKSYLLIDTAAKIWKVLSLTYSKIGNDAQIYDIRNKIHGTKQGEMTISQFYSELCGLWQELDYYQDFQADCTGDAVKFRRMIEKERVYDFLARLNNKYDPIRVQVLGRNPFPSLEEAHAHIQQEESRRHAMLHTAPVEKAWLTTSLSTPQPPTSEKDHLHFDYCGKPRHTKETYWKLHGRPTRGRGGKRGTSRNQAKLAETVEELFKETTTTEFLSPNELQSLKRLLSHIDTSSSSGATSNFVKSGNASSFNNVPWIIDSGSNRHMTRSYKGFLNYSPSLTKDSVRIADGSFTPISGTGSVICTSNIKLSSVLHVPHFPVNLLSVSAITNALNCKIEFFPDHCVIQDLRTGKMIGNGRLHDGLCMMAYTCWRVIRLLRYLKPVLEKIRMSIGK</sequence>
<name>A0ACB7G0Y6_MANES</name>
<reference evidence="2" key="1">
    <citation type="journal article" date="2016" name="Nat. Biotechnol.">
        <title>Sequencing wild and cultivated cassava and related species reveals extensive interspecific hybridization and genetic diversity.</title>
        <authorList>
            <person name="Bredeson J.V."/>
            <person name="Lyons J.B."/>
            <person name="Prochnik S.E."/>
            <person name="Wu G.A."/>
            <person name="Ha C.M."/>
            <person name="Edsinger-Gonzales E."/>
            <person name="Grimwood J."/>
            <person name="Schmutz J."/>
            <person name="Rabbi I.Y."/>
            <person name="Egesi C."/>
            <person name="Nauluvula P."/>
            <person name="Lebot V."/>
            <person name="Ndunguru J."/>
            <person name="Mkamilo G."/>
            <person name="Bart R.S."/>
            <person name="Setter T.L."/>
            <person name="Gleadow R.M."/>
            <person name="Kulakow P."/>
            <person name="Ferguson M.E."/>
            <person name="Rounsley S."/>
            <person name="Rokhsar D.S."/>
        </authorList>
    </citation>
    <scope>NUCLEOTIDE SEQUENCE [LARGE SCALE GENOMIC DNA]</scope>
    <source>
        <strain evidence="2">cv. AM560-2</strain>
    </source>
</reference>
<dbReference type="Proteomes" id="UP000091857">
    <property type="component" value="Chromosome 18"/>
</dbReference>
<comment type="caution">
    <text evidence="1">The sequence shown here is derived from an EMBL/GenBank/DDBJ whole genome shotgun (WGS) entry which is preliminary data.</text>
</comment>
<keyword evidence="2" id="KW-1185">Reference proteome</keyword>
<proteinExistence type="predicted"/>
<gene>
    <name evidence="1" type="ORF">MANES_18G145666v8</name>
</gene>
<protein>
    <submittedName>
        <fullName evidence="1">Uncharacterized protein</fullName>
    </submittedName>
</protein>
<dbReference type="EMBL" id="CM004404">
    <property type="protein sequence ID" value="KAG8633912.1"/>
    <property type="molecule type" value="Genomic_DNA"/>
</dbReference>